<evidence type="ECO:0000313" key="2">
    <source>
        <dbReference type="Proteomes" id="UP001140234"/>
    </source>
</evidence>
<evidence type="ECO:0000313" key="1">
    <source>
        <dbReference type="EMBL" id="KAJ2771389.1"/>
    </source>
</evidence>
<proteinExistence type="predicted"/>
<organism evidence="1 2">
    <name type="scientific">Coemansia nantahalensis</name>
    <dbReference type="NCBI Taxonomy" id="2789366"/>
    <lineage>
        <taxon>Eukaryota</taxon>
        <taxon>Fungi</taxon>
        <taxon>Fungi incertae sedis</taxon>
        <taxon>Zoopagomycota</taxon>
        <taxon>Kickxellomycotina</taxon>
        <taxon>Kickxellomycetes</taxon>
        <taxon>Kickxellales</taxon>
        <taxon>Kickxellaceae</taxon>
        <taxon>Coemansia</taxon>
    </lineage>
</organism>
<keyword evidence="2" id="KW-1185">Reference proteome</keyword>
<accession>A0ACC1K1J3</accession>
<dbReference type="Proteomes" id="UP001140234">
    <property type="component" value="Unassembled WGS sequence"/>
</dbReference>
<sequence length="157" mass="16443">MHRRQVYAGVPGVDGMGAQYRSPFSAFMNQGLVPGQGFPQVGMSAYGYGLPGLGLDQFLSPDAQILAGVGEGAISGHDLNNIDNRVNGYDQFKDTEGARSKPDPAYPGCFKSEDCDGDDKPASSPRHRIHESGTGSAPRGSAMLLWIAAAAAAALML</sequence>
<dbReference type="EMBL" id="JANBUJ010000544">
    <property type="protein sequence ID" value="KAJ2771389.1"/>
    <property type="molecule type" value="Genomic_DNA"/>
</dbReference>
<gene>
    <name evidence="1" type="ORF">IWQ57_002232</name>
</gene>
<protein>
    <submittedName>
        <fullName evidence="1">Uncharacterized protein</fullName>
    </submittedName>
</protein>
<name>A0ACC1K1J3_9FUNG</name>
<reference evidence="1" key="1">
    <citation type="submission" date="2022-07" db="EMBL/GenBank/DDBJ databases">
        <title>Phylogenomic reconstructions and comparative analyses of Kickxellomycotina fungi.</title>
        <authorList>
            <person name="Reynolds N.K."/>
            <person name="Stajich J.E."/>
            <person name="Barry K."/>
            <person name="Grigoriev I.V."/>
            <person name="Crous P."/>
            <person name="Smith M.E."/>
        </authorList>
    </citation>
    <scope>NUCLEOTIDE SEQUENCE</scope>
    <source>
        <strain evidence="1">CBS 109366</strain>
    </source>
</reference>
<comment type="caution">
    <text evidence="1">The sequence shown here is derived from an EMBL/GenBank/DDBJ whole genome shotgun (WGS) entry which is preliminary data.</text>
</comment>